<dbReference type="PANTHER" id="PTHR23427:SF2">
    <property type="entry name" value="SURFEIT LOCUS PROTEIN 1"/>
    <property type="match status" value="1"/>
</dbReference>
<name>A0AAD5IQU7_ACENE</name>
<keyword evidence="8" id="KW-1185">Reference proteome</keyword>
<feature type="transmembrane region" description="Helical" evidence="5">
    <location>
        <begin position="62"/>
        <end position="80"/>
    </location>
</feature>
<feature type="compositionally biased region" description="Low complexity" evidence="6">
    <location>
        <begin position="30"/>
        <end position="49"/>
    </location>
</feature>
<comment type="function">
    <text evidence="5">Probably involved in the biogenesis of the COX complex.</text>
</comment>
<evidence type="ECO:0000256" key="5">
    <source>
        <dbReference type="RuleBase" id="RU363076"/>
    </source>
</evidence>
<dbReference type="AlphaFoldDB" id="A0AAD5IQU7"/>
<dbReference type="GO" id="GO:0005743">
    <property type="term" value="C:mitochondrial inner membrane"/>
    <property type="evidence" value="ECO:0007669"/>
    <property type="project" value="UniProtKB-SubCell"/>
</dbReference>
<gene>
    <name evidence="7" type="ORF">LWI28_011487</name>
</gene>
<dbReference type="PANTHER" id="PTHR23427">
    <property type="entry name" value="SURFEIT LOCUS PROTEIN"/>
    <property type="match status" value="1"/>
</dbReference>
<comment type="caution">
    <text evidence="7">The sequence shown here is derived from an EMBL/GenBank/DDBJ whole genome shotgun (WGS) entry which is preliminary data.</text>
</comment>
<comment type="subcellular location">
    <subcellularLocation>
        <location evidence="1">Membrane</location>
    </subcellularLocation>
    <subcellularLocation>
        <location evidence="5">Mitochondrion inner membrane</location>
        <topology evidence="5">Multi-pass membrane protein</topology>
    </subcellularLocation>
</comment>
<reference evidence="7" key="1">
    <citation type="journal article" date="2022" name="Plant J.">
        <title>Strategies of tolerance reflected in two North American maple genomes.</title>
        <authorList>
            <person name="McEvoy S.L."/>
            <person name="Sezen U.U."/>
            <person name="Trouern-Trend A."/>
            <person name="McMahon S.M."/>
            <person name="Schaberg P.G."/>
            <person name="Yang J."/>
            <person name="Wegrzyn J.L."/>
            <person name="Swenson N.G."/>
        </authorList>
    </citation>
    <scope>NUCLEOTIDE SEQUENCE</scope>
    <source>
        <strain evidence="7">91603</strain>
    </source>
</reference>
<dbReference type="Proteomes" id="UP001064489">
    <property type="component" value="Chromosome 8"/>
</dbReference>
<accession>A0AAD5IQU7</accession>
<evidence type="ECO:0000256" key="1">
    <source>
        <dbReference type="ARBA" id="ARBA00004370"/>
    </source>
</evidence>
<dbReference type="CDD" id="cd06662">
    <property type="entry name" value="SURF1"/>
    <property type="match status" value="1"/>
</dbReference>
<sequence>MSSLSKTLTKFRTINGGSLLKQRVPPPQPFSAASSSSSSTSTFTSQVQAAEKGRGDSNWSKWLLFVPGAITFGLGTWQILRRQDKIEMLEYRRKRLEMEPLKFNVISPSNENLESLEFRRVACKGVLDEKRSIFVGPRSRSISGVTENGYYVITPLMPIPNNPDSVQSPILVNRGWVPRSRRDKFLEASQDSELHSNVAHPPVQQSEQSSRWRFWSKKPNMVEDQPPAIASVEVVGVVRGSEKPSIFVPANDPSSHQWFFVDIPAIARASGLPESTVYIEDTNENINPSNPYPVPKDVNTLIRSSVMPQDHLNYTLTWYSLSAAVTFMAFKRLRPKKSQRDIDLIKMSKRVNKLKDLAQLFNTESKFSPLVVISGRVGSETPIICDYSLLRGVIVEKTMLGVDHVERLLPIGASMTVIGQGPCTGGDPVHQGPDPSSKNAWCRERSGPSRPLSSPGHLIEGKNPTQKGPSPRLMYIA</sequence>
<keyword evidence="4 5" id="KW-0472">Membrane</keyword>
<comment type="caution">
    <text evidence="5">Lacks conserved residue(s) required for the propagation of feature annotation.</text>
</comment>
<evidence type="ECO:0000313" key="7">
    <source>
        <dbReference type="EMBL" id="KAI9174072.1"/>
    </source>
</evidence>
<evidence type="ECO:0000256" key="6">
    <source>
        <dbReference type="SAM" id="MobiDB-lite"/>
    </source>
</evidence>
<feature type="region of interest" description="Disordered" evidence="6">
    <location>
        <begin position="18"/>
        <end position="49"/>
    </location>
</feature>
<evidence type="ECO:0000256" key="2">
    <source>
        <dbReference type="ARBA" id="ARBA00022692"/>
    </source>
</evidence>
<dbReference type="InterPro" id="IPR045214">
    <property type="entry name" value="Surf1/Surf4"/>
</dbReference>
<keyword evidence="3 5" id="KW-1133">Transmembrane helix</keyword>
<organism evidence="7 8">
    <name type="scientific">Acer negundo</name>
    <name type="common">Box elder</name>
    <dbReference type="NCBI Taxonomy" id="4023"/>
    <lineage>
        <taxon>Eukaryota</taxon>
        <taxon>Viridiplantae</taxon>
        <taxon>Streptophyta</taxon>
        <taxon>Embryophyta</taxon>
        <taxon>Tracheophyta</taxon>
        <taxon>Spermatophyta</taxon>
        <taxon>Magnoliopsida</taxon>
        <taxon>eudicotyledons</taxon>
        <taxon>Gunneridae</taxon>
        <taxon>Pentapetalae</taxon>
        <taxon>rosids</taxon>
        <taxon>malvids</taxon>
        <taxon>Sapindales</taxon>
        <taxon>Sapindaceae</taxon>
        <taxon>Hippocastanoideae</taxon>
        <taxon>Acereae</taxon>
        <taxon>Acer</taxon>
    </lineage>
</organism>
<keyword evidence="5" id="KW-0999">Mitochondrion inner membrane</keyword>
<keyword evidence="5" id="KW-0496">Mitochondrion</keyword>
<dbReference type="PROSITE" id="PS50895">
    <property type="entry name" value="SURF1"/>
    <property type="match status" value="1"/>
</dbReference>
<dbReference type="InterPro" id="IPR002994">
    <property type="entry name" value="Surf1/Shy1"/>
</dbReference>
<feature type="region of interest" description="Disordered" evidence="6">
    <location>
        <begin position="422"/>
        <end position="477"/>
    </location>
</feature>
<proteinExistence type="inferred from homology"/>
<evidence type="ECO:0000256" key="3">
    <source>
        <dbReference type="ARBA" id="ARBA00022989"/>
    </source>
</evidence>
<dbReference type="Pfam" id="PF02104">
    <property type="entry name" value="SURF1"/>
    <property type="match status" value="1"/>
</dbReference>
<reference evidence="7" key="2">
    <citation type="submission" date="2023-02" db="EMBL/GenBank/DDBJ databases">
        <authorList>
            <person name="Swenson N.G."/>
            <person name="Wegrzyn J.L."/>
            <person name="Mcevoy S.L."/>
        </authorList>
    </citation>
    <scope>NUCLEOTIDE SEQUENCE</scope>
    <source>
        <strain evidence="7">91603</strain>
        <tissue evidence="7">Leaf</tissue>
    </source>
</reference>
<keyword evidence="2 5" id="KW-0812">Transmembrane</keyword>
<evidence type="ECO:0000313" key="8">
    <source>
        <dbReference type="Proteomes" id="UP001064489"/>
    </source>
</evidence>
<comment type="similarity">
    <text evidence="5">Belongs to the SURF1 family.</text>
</comment>
<evidence type="ECO:0000256" key="4">
    <source>
        <dbReference type="ARBA" id="ARBA00023136"/>
    </source>
</evidence>
<dbReference type="EMBL" id="JAJSOW010000103">
    <property type="protein sequence ID" value="KAI9174072.1"/>
    <property type="molecule type" value="Genomic_DNA"/>
</dbReference>
<protein>
    <recommendedName>
        <fullName evidence="5">SURF1-like protein</fullName>
    </recommendedName>
</protein>